<evidence type="ECO:0000256" key="2">
    <source>
        <dbReference type="ARBA" id="ARBA00004429"/>
    </source>
</evidence>
<dbReference type="PIRSF" id="PIRSF003167">
    <property type="entry name" value="STHK_NarX/NarQ"/>
    <property type="match status" value="1"/>
</dbReference>
<dbReference type="EC" id="2.7.13.3" evidence="14"/>
<dbReference type="PANTHER" id="PTHR24421:SF10">
    <property type="entry name" value="NITRATE_NITRITE SENSOR PROTEIN NARQ"/>
    <property type="match status" value="1"/>
</dbReference>
<dbReference type="RefSeq" id="WP_110312948.1">
    <property type="nucleotide sequence ID" value="NZ_LNQU01000185.1"/>
</dbReference>
<dbReference type="Gene3D" id="1.20.5.1930">
    <property type="match status" value="1"/>
</dbReference>
<evidence type="ECO:0000256" key="11">
    <source>
        <dbReference type="ARBA" id="ARBA00022989"/>
    </source>
</evidence>
<keyword evidence="18" id="KW-1185">Reference proteome</keyword>
<dbReference type="InterPro" id="IPR016380">
    <property type="entry name" value="Sig_transdc_His_kin_NarX/NarQ"/>
</dbReference>
<dbReference type="AlphaFoldDB" id="A0A318JNF1"/>
<evidence type="ECO:0000313" key="17">
    <source>
        <dbReference type="EMBL" id="PXX50511.1"/>
    </source>
</evidence>
<evidence type="ECO:0000256" key="13">
    <source>
        <dbReference type="ARBA" id="ARBA00023136"/>
    </source>
</evidence>
<keyword evidence="4 14" id="KW-0997">Cell inner membrane</keyword>
<dbReference type="PROSITE" id="PS50885">
    <property type="entry name" value="HAMP"/>
    <property type="match status" value="1"/>
</dbReference>
<dbReference type="GO" id="GO:0046983">
    <property type="term" value="F:protein dimerization activity"/>
    <property type="evidence" value="ECO:0007669"/>
    <property type="project" value="UniProtKB-UniRule"/>
</dbReference>
<sequence>MMLYQTPRLRSLSTKLLMLTIAWLLLAMTSIGYTLILSWKLEGGAAAINDAGSLRMRSYHIALQVSEGAALATIHAEEQQFAAILARLKQGDPARPLFLPDNATVRQQVSDIERSWQTDMLPLLENAARQHAGQRQMESPAIARFVNRIDRLVKLVEEDNSRNTTLLRFFQMALIAMAIIGSFSMMFLLFLLVIRPLNTLGEGMLRLRDGNLDARVSVDNNDEFATIATGFNQMADRLQDLYATLEQKVADKTRSVEYKNRQLAALYNVTAFLHDSHSLADMCSGFIERLIELTGADAGSVRLVDFKRGRLELTAQRGLPAELQEEDDCATLNGCLCGDTVPQPFSVLHRFDQLPAATEKHCQRAGFSSIAVFHIRHNQSNVGIFTLYFYQDPKLATQDQFLLETLGSHLGVAVENHRLAARDRQFAVSEERNLMAQGLHDSIAQSLSFLNLQVQMLDAALAEQQMEQAQENLGFIRAGVQECYEDVRELLLNFRTRISKEDFPDAVRTLLERFEKQTHIPTQLHMSGDGLALNPQQQLQLIFILQEALSNVRKHAQAQRVRIDILNHADFSMSIRDDGCGFDEQSVASRRASHVGLSIMQERAARIRSQISIHPHPHGGTEVQLLLPQSERQAA</sequence>
<dbReference type="InterPro" id="IPR003594">
    <property type="entry name" value="HATPase_dom"/>
</dbReference>
<evidence type="ECO:0000256" key="15">
    <source>
        <dbReference type="SAM" id="Phobius"/>
    </source>
</evidence>
<dbReference type="InterPro" id="IPR050482">
    <property type="entry name" value="Sensor_HK_TwoCompSys"/>
</dbReference>
<keyword evidence="5" id="KW-0597">Phosphoprotein</keyword>
<evidence type="ECO:0000256" key="4">
    <source>
        <dbReference type="ARBA" id="ARBA00022519"/>
    </source>
</evidence>
<dbReference type="SUPFAM" id="SSF55781">
    <property type="entry name" value="GAF domain-like"/>
    <property type="match status" value="1"/>
</dbReference>
<dbReference type="Gene3D" id="3.30.450.40">
    <property type="match status" value="1"/>
</dbReference>
<evidence type="ECO:0000256" key="1">
    <source>
        <dbReference type="ARBA" id="ARBA00000085"/>
    </source>
</evidence>
<evidence type="ECO:0000256" key="3">
    <source>
        <dbReference type="ARBA" id="ARBA00022475"/>
    </source>
</evidence>
<keyword evidence="3 14" id="KW-1003">Cell membrane</keyword>
<keyword evidence="13 14" id="KW-0472">Membrane</keyword>
<evidence type="ECO:0000256" key="14">
    <source>
        <dbReference type="PIRNR" id="PIRNR003167"/>
    </source>
</evidence>
<name>A0A318JNF1_9NEIS</name>
<evidence type="ECO:0000256" key="5">
    <source>
        <dbReference type="ARBA" id="ARBA00022553"/>
    </source>
</evidence>
<evidence type="ECO:0000256" key="9">
    <source>
        <dbReference type="ARBA" id="ARBA00022777"/>
    </source>
</evidence>
<keyword evidence="7 15" id="KW-0812">Transmembrane</keyword>
<keyword evidence="8 14" id="KW-0547">Nucleotide-binding</keyword>
<feature type="transmembrane region" description="Helical" evidence="15">
    <location>
        <begin position="169"/>
        <end position="194"/>
    </location>
</feature>
<feature type="domain" description="HAMP" evidence="16">
    <location>
        <begin position="191"/>
        <end position="243"/>
    </location>
</feature>
<keyword evidence="10 14" id="KW-0067">ATP-binding</keyword>
<reference evidence="17 18" key="1">
    <citation type="submission" date="2018-05" db="EMBL/GenBank/DDBJ databases">
        <title>Genomic Encyclopedia of Type Strains, Phase IV (KMG-IV): sequencing the most valuable type-strain genomes for metagenomic binning, comparative biology and taxonomic classification.</title>
        <authorList>
            <person name="Goeker M."/>
        </authorList>
    </citation>
    <scope>NUCLEOTIDE SEQUENCE [LARGE SCALE GENOMIC DNA]</scope>
    <source>
        <strain evidence="17 18">DSM 25134</strain>
    </source>
</reference>
<accession>A0A318JNF1</accession>
<proteinExistence type="predicted"/>
<dbReference type="InterPro" id="IPR029095">
    <property type="entry name" value="NarX-like_N"/>
</dbReference>
<keyword evidence="12 14" id="KW-0902">Two-component regulatory system</keyword>
<dbReference type="Pfam" id="PF00672">
    <property type="entry name" value="HAMP"/>
    <property type="match status" value="1"/>
</dbReference>
<evidence type="ECO:0000256" key="10">
    <source>
        <dbReference type="ARBA" id="ARBA00022840"/>
    </source>
</evidence>
<dbReference type="EMBL" id="QJKC01000002">
    <property type="protein sequence ID" value="PXX50511.1"/>
    <property type="molecule type" value="Genomic_DNA"/>
</dbReference>
<keyword evidence="6 14" id="KW-0808">Transferase</keyword>
<evidence type="ECO:0000256" key="6">
    <source>
        <dbReference type="ARBA" id="ARBA00022679"/>
    </source>
</evidence>
<dbReference type="SUPFAM" id="SSF55874">
    <property type="entry name" value="ATPase domain of HSP90 chaperone/DNA topoisomerase II/histidine kinase"/>
    <property type="match status" value="1"/>
</dbReference>
<dbReference type="SUPFAM" id="SSF158472">
    <property type="entry name" value="HAMP domain-like"/>
    <property type="match status" value="1"/>
</dbReference>
<gene>
    <name evidence="17" type="ORF">DFR38_102160</name>
</gene>
<dbReference type="CDD" id="cd16917">
    <property type="entry name" value="HATPase_UhpB-NarQ-NarX-like"/>
    <property type="match status" value="1"/>
</dbReference>
<dbReference type="PANTHER" id="PTHR24421">
    <property type="entry name" value="NITRATE/NITRITE SENSOR PROTEIN NARX-RELATED"/>
    <property type="match status" value="1"/>
</dbReference>
<comment type="catalytic activity">
    <reaction evidence="1 14">
        <text>ATP + protein L-histidine = ADP + protein N-phospho-L-histidine.</text>
        <dbReference type="EC" id="2.7.13.3"/>
    </reaction>
</comment>
<protein>
    <recommendedName>
        <fullName evidence="14">Sensor protein</fullName>
        <ecNumber evidence="14">2.7.13.3</ecNumber>
    </recommendedName>
</protein>
<comment type="caution">
    <text evidence="17">The sequence shown here is derived from an EMBL/GenBank/DDBJ whole genome shotgun (WGS) entry which is preliminary data.</text>
</comment>
<dbReference type="InterPro" id="IPR036890">
    <property type="entry name" value="HATPase_C_sf"/>
</dbReference>
<organism evidence="17 18">
    <name type="scientific">Aquitalea magnusonii</name>
    <dbReference type="NCBI Taxonomy" id="332411"/>
    <lineage>
        <taxon>Bacteria</taxon>
        <taxon>Pseudomonadati</taxon>
        <taxon>Pseudomonadota</taxon>
        <taxon>Betaproteobacteria</taxon>
        <taxon>Neisseriales</taxon>
        <taxon>Chromobacteriaceae</taxon>
        <taxon>Aquitalea</taxon>
    </lineage>
</organism>
<dbReference type="SMART" id="SM00065">
    <property type="entry name" value="GAF"/>
    <property type="match status" value="1"/>
</dbReference>
<dbReference type="InterPro" id="IPR029016">
    <property type="entry name" value="GAF-like_dom_sf"/>
</dbReference>
<dbReference type="Proteomes" id="UP000248395">
    <property type="component" value="Unassembled WGS sequence"/>
</dbReference>
<dbReference type="Pfam" id="PF13675">
    <property type="entry name" value="PilJ"/>
    <property type="match status" value="1"/>
</dbReference>
<evidence type="ECO:0000259" key="16">
    <source>
        <dbReference type="PROSITE" id="PS50885"/>
    </source>
</evidence>
<dbReference type="GO" id="GO:0005524">
    <property type="term" value="F:ATP binding"/>
    <property type="evidence" value="ECO:0007669"/>
    <property type="project" value="UniProtKB-UniRule"/>
</dbReference>
<dbReference type="Gene3D" id="3.30.565.10">
    <property type="entry name" value="Histidine kinase-like ATPase, C-terminal domain"/>
    <property type="match status" value="1"/>
</dbReference>
<evidence type="ECO:0000313" key="18">
    <source>
        <dbReference type="Proteomes" id="UP000248395"/>
    </source>
</evidence>
<evidence type="ECO:0000256" key="7">
    <source>
        <dbReference type="ARBA" id="ARBA00022692"/>
    </source>
</evidence>
<dbReference type="GO" id="GO:0000155">
    <property type="term" value="F:phosphorelay sensor kinase activity"/>
    <property type="evidence" value="ECO:0007669"/>
    <property type="project" value="UniProtKB-UniRule"/>
</dbReference>
<comment type="subcellular location">
    <subcellularLocation>
        <location evidence="2">Cell inner membrane</location>
        <topology evidence="2">Multi-pass membrane protein</topology>
    </subcellularLocation>
</comment>
<dbReference type="SMART" id="SM00387">
    <property type="entry name" value="HATPase_c"/>
    <property type="match status" value="1"/>
</dbReference>
<dbReference type="InterPro" id="IPR011712">
    <property type="entry name" value="Sig_transdc_His_kin_sub3_dim/P"/>
</dbReference>
<keyword evidence="11 15" id="KW-1133">Transmembrane helix</keyword>
<dbReference type="CDD" id="cd06225">
    <property type="entry name" value="HAMP"/>
    <property type="match status" value="1"/>
</dbReference>
<dbReference type="OrthoDB" id="9811306at2"/>
<dbReference type="Pfam" id="PF07730">
    <property type="entry name" value="HisKA_3"/>
    <property type="match status" value="1"/>
</dbReference>
<dbReference type="GO" id="GO:0005886">
    <property type="term" value="C:plasma membrane"/>
    <property type="evidence" value="ECO:0007669"/>
    <property type="project" value="UniProtKB-SubCell"/>
</dbReference>
<keyword evidence="9 14" id="KW-0418">Kinase</keyword>
<dbReference type="InterPro" id="IPR003018">
    <property type="entry name" value="GAF"/>
</dbReference>
<dbReference type="Pfam" id="PF13185">
    <property type="entry name" value="GAF_2"/>
    <property type="match status" value="1"/>
</dbReference>
<dbReference type="SMART" id="SM00304">
    <property type="entry name" value="HAMP"/>
    <property type="match status" value="1"/>
</dbReference>
<evidence type="ECO:0000256" key="8">
    <source>
        <dbReference type="ARBA" id="ARBA00022741"/>
    </source>
</evidence>
<dbReference type="InterPro" id="IPR042295">
    <property type="entry name" value="NarX-like_N_sf"/>
</dbReference>
<dbReference type="Gene3D" id="6.10.340.10">
    <property type="match status" value="1"/>
</dbReference>
<dbReference type="Gene3D" id="1.20.120.960">
    <property type="entry name" value="Histidine kinase NarX, sensor domain"/>
    <property type="match status" value="1"/>
</dbReference>
<dbReference type="Pfam" id="PF02518">
    <property type="entry name" value="HATPase_c"/>
    <property type="match status" value="1"/>
</dbReference>
<evidence type="ECO:0000256" key="12">
    <source>
        <dbReference type="ARBA" id="ARBA00023012"/>
    </source>
</evidence>
<dbReference type="InterPro" id="IPR003660">
    <property type="entry name" value="HAMP_dom"/>
</dbReference>